<reference evidence="1 2" key="1">
    <citation type="submission" date="2023-11" db="EMBL/GenBank/DDBJ databases">
        <title>Gilvimarinus fulvus sp. nov., isolated from the surface of Kelp.</title>
        <authorList>
            <person name="Sun Y.Y."/>
            <person name="Gong Y."/>
            <person name="Du Z.J."/>
        </authorList>
    </citation>
    <scope>NUCLEOTIDE SEQUENCE [LARGE SCALE GENOMIC DNA]</scope>
    <source>
        <strain evidence="1 2">SDUM040013</strain>
    </source>
</reference>
<organism evidence="1 2">
    <name type="scientific">Gilvimarinus gilvus</name>
    <dbReference type="NCBI Taxonomy" id="3058038"/>
    <lineage>
        <taxon>Bacteria</taxon>
        <taxon>Pseudomonadati</taxon>
        <taxon>Pseudomonadota</taxon>
        <taxon>Gammaproteobacteria</taxon>
        <taxon>Cellvibrionales</taxon>
        <taxon>Cellvibrionaceae</taxon>
        <taxon>Gilvimarinus</taxon>
    </lineage>
</organism>
<protein>
    <recommendedName>
        <fullName evidence="3">Integrase</fullName>
    </recommendedName>
</protein>
<gene>
    <name evidence="1" type="ORF">SCD92_10705</name>
</gene>
<keyword evidence="2" id="KW-1185">Reference proteome</keyword>
<dbReference type="Proteomes" id="UP001273505">
    <property type="component" value="Unassembled WGS sequence"/>
</dbReference>
<evidence type="ECO:0008006" key="3">
    <source>
        <dbReference type="Google" id="ProtNLM"/>
    </source>
</evidence>
<accession>A0ABU4RZZ6</accession>
<comment type="caution">
    <text evidence="1">The sequence shown here is derived from an EMBL/GenBank/DDBJ whole genome shotgun (WGS) entry which is preliminary data.</text>
</comment>
<evidence type="ECO:0000313" key="2">
    <source>
        <dbReference type="Proteomes" id="UP001273505"/>
    </source>
</evidence>
<dbReference type="EMBL" id="JAXAFO010000015">
    <property type="protein sequence ID" value="MDX6849831.1"/>
    <property type="molecule type" value="Genomic_DNA"/>
</dbReference>
<evidence type="ECO:0000313" key="1">
    <source>
        <dbReference type="EMBL" id="MDX6849831.1"/>
    </source>
</evidence>
<proteinExistence type="predicted"/>
<sequence length="754" mass="85816">MSDANILLFTPKHEVEFENNIEDFISEVEAVSNPNTKMDYCSHYWCGLGNFTKIGVNSRKKDKSTWLDDSIIRFAKAYIKYHAIRSGSSIYAHFYAVRALEAAVTNRGEKVEIAKLLPRDFDQAAQEAKAGMAEGAAYQAGMKLNFMRKFLIDHKMIKPFEWKNPFPKPKDKKELTGDVGQEYRESKMPNEKSIMAMAEIFAKEDTDLTPRDIFTTSTFSLMMSAPERGSEPLYLRADCLDIHVFKKPQSSTESVSGSALKQSDGSEILFSEDDDEQPAQEQIGIKWFSGKGYGYENKWVPDVMNPIVKAAIERLQNQSEKARKFARMLEESEDFPRHSLCPTVNEDKLLTKAQAVAALGLDTSQLTNEQAVISGNQLLRKNGIAITDYAVTLRDLNTIVRGRLPEAWPYIPFKKGKVRLKWSEALYSCFANQFSAAKGTIYTELWIPNITTLNEDLKPTTKRNRTTGEISTGNLSIFARHGYRGLELRSHQPRHLLDTMASVNGMSDTLRSKWAGRADPKHNRYYDHTDEQEYNHDWLEHESKGELLVNDGARSLFKVQIAKGDLRSLQEHNTRTSLAVHITEYGECKHSYIDEPCMKHRDCLNCNELVCTKGNDDRLKRLQEQLKKEKLLLQGEEKAVNDGVSGAQQWYQRRLTTIKRCESLIAWLTSDDVKDGDMIKLADAESVTHLDRALEVNGRKRLPKIENHFREKATVNDATPVEFVSVNQLLAPTGIVVPNDDDDFDYNDFVLEDF</sequence>
<dbReference type="RefSeq" id="WP_302722373.1">
    <property type="nucleotide sequence ID" value="NZ_JAULRU010000548.1"/>
</dbReference>
<name>A0ABU4RZZ6_9GAMM</name>